<accession>A0A367FJX3</accession>
<comment type="caution">
    <text evidence="1">The sequence shown here is derived from an EMBL/GenBank/DDBJ whole genome shotgun (WGS) entry which is preliminary data.</text>
</comment>
<dbReference type="Proteomes" id="UP000253094">
    <property type="component" value="Unassembled WGS sequence"/>
</dbReference>
<dbReference type="AlphaFoldDB" id="A0A367FJX3"/>
<organism evidence="1 2">
    <name type="scientific">Sphaerisporangium album</name>
    <dbReference type="NCBI Taxonomy" id="509200"/>
    <lineage>
        <taxon>Bacteria</taxon>
        <taxon>Bacillati</taxon>
        <taxon>Actinomycetota</taxon>
        <taxon>Actinomycetes</taxon>
        <taxon>Streptosporangiales</taxon>
        <taxon>Streptosporangiaceae</taxon>
        <taxon>Sphaerisporangium</taxon>
    </lineage>
</organism>
<evidence type="ECO:0000313" key="2">
    <source>
        <dbReference type="Proteomes" id="UP000253094"/>
    </source>
</evidence>
<sequence>MERRAVMQLLAAISAGAVIPAGTLETVLSGIEHALSSHTDVDEWEATVQEYDESANVRPIGSLIPDLTADMLAVGRLLGRGNPPLVQAGLMRVSAGLGWLLAAQLEDIGDRRAARVTWGTTRRAADASGDRDMAVWVRSKEASMARWSNRPPTVALTLANEAISIANGHPSKGLVQAYVVRSCLAARRADARETETELNALAETSEHLGWSRWLYRGQGYAYSLLGDRRAETVLDHALALYPPDATDHIASLRMIQAMGMVREREITEGLEHALTNIRTPMSAQGRFVVGEILTALPEKARNLPAAQELRALTA</sequence>
<proteinExistence type="predicted"/>
<dbReference type="EMBL" id="QOIL01000009">
    <property type="protein sequence ID" value="RCG30132.1"/>
    <property type="molecule type" value="Genomic_DNA"/>
</dbReference>
<dbReference type="OrthoDB" id="3449038at2"/>
<reference evidence="1 2" key="1">
    <citation type="submission" date="2018-06" db="EMBL/GenBank/DDBJ databases">
        <title>Sphaerisporangium craniellae sp. nov., isolated from a marine sponge in the South China Sea.</title>
        <authorList>
            <person name="Li L."/>
        </authorList>
    </citation>
    <scope>NUCLEOTIDE SEQUENCE [LARGE SCALE GENOMIC DNA]</scope>
    <source>
        <strain evidence="1 2">CCTCC AA 208026</strain>
    </source>
</reference>
<evidence type="ECO:0000313" key="1">
    <source>
        <dbReference type="EMBL" id="RCG30132.1"/>
    </source>
</evidence>
<protein>
    <submittedName>
        <fullName evidence="1">XRE family transcriptional regulator</fullName>
    </submittedName>
</protein>
<gene>
    <name evidence="1" type="ORF">DQ384_17575</name>
</gene>
<name>A0A367FJX3_9ACTN</name>
<keyword evidence="2" id="KW-1185">Reference proteome</keyword>